<dbReference type="AlphaFoldDB" id="A0ABD6F3Q7"/>
<evidence type="ECO:0000256" key="1">
    <source>
        <dbReference type="ARBA" id="ARBA00023002"/>
    </source>
</evidence>
<keyword evidence="3" id="KW-1185">Reference proteome</keyword>
<feature type="non-terminal residue" evidence="2">
    <location>
        <position position="1"/>
    </location>
</feature>
<dbReference type="SUPFAM" id="SSF51735">
    <property type="entry name" value="NAD(P)-binding Rossmann-fold domains"/>
    <property type="match status" value="1"/>
</dbReference>
<reference evidence="2 3" key="1">
    <citation type="submission" date="2024-08" db="EMBL/GenBank/DDBJ databases">
        <title>Gnathostoma spinigerum genome.</title>
        <authorList>
            <person name="Gonzalez-Bertolin B."/>
            <person name="Monzon S."/>
            <person name="Zaballos A."/>
            <person name="Jimenez P."/>
            <person name="Dekumyoy P."/>
            <person name="Varona S."/>
            <person name="Cuesta I."/>
            <person name="Sumanam S."/>
            <person name="Adisakwattana P."/>
            <person name="Gasser R.B."/>
            <person name="Hernandez-Gonzalez A."/>
            <person name="Young N.D."/>
            <person name="Perteguer M.J."/>
        </authorList>
    </citation>
    <scope>NUCLEOTIDE SEQUENCE [LARGE SCALE GENOMIC DNA]</scope>
    <source>
        <strain evidence="2">AL3</strain>
        <tissue evidence="2">Liver</tissue>
    </source>
</reference>
<comment type="caution">
    <text evidence="2">The sequence shown here is derived from an EMBL/GenBank/DDBJ whole genome shotgun (WGS) entry which is preliminary data.</text>
</comment>
<name>A0ABD6F3Q7_9BILA</name>
<sequence length="93" mass="10328">NNAGIIGNSFFDDFLEIDDFLEVLKVNTFGAIRVTHIFKPLIKRSRGRIIGMTSICARVPVPGFAPYTVSKHATAAYFDCLRKDGAGRSMINY</sequence>
<proteinExistence type="predicted"/>
<dbReference type="Pfam" id="PF00106">
    <property type="entry name" value="adh_short"/>
    <property type="match status" value="1"/>
</dbReference>
<dbReference type="EMBL" id="JBGFUD010016179">
    <property type="protein sequence ID" value="MFH4984262.1"/>
    <property type="molecule type" value="Genomic_DNA"/>
</dbReference>
<accession>A0ABD6F3Q7</accession>
<organism evidence="2 3">
    <name type="scientific">Gnathostoma spinigerum</name>
    <dbReference type="NCBI Taxonomy" id="75299"/>
    <lineage>
        <taxon>Eukaryota</taxon>
        <taxon>Metazoa</taxon>
        <taxon>Ecdysozoa</taxon>
        <taxon>Nematoda</taxon>
        <taxon>Chromadorea</taxon>
        <taxon>Rhabditida</taxon>
        <taxon>Spirurina</taxon>
        <taxon>Gnathostomatomorpha</taxon>
        <taxon>Gnathostomatoidea</taxon>
        <taxon>Gnathostomatidae</taxon>
        <taxon>Gnathostoma</taxon>
    </lineage>
</organism>
<evidence type="ECO:0000313" key="3">
    <source>
        <dbReference type="Proteomes" id="UP001608902"/>
    </source>
</evidence>
<dbReference type="Proteomes" id="UP001608902">
    <property type="component" value="Unassembled WGS sequence"/>
</dbReference>
<dbReference type="InterPro" id="IPR036291">
    <property type="entry name" value="NAD(P)-bd_dom_sf"/>
</dbReference>
<gene>
    <name evidence="2" type="ORF">AB6A40_010971</name>
</gene>
<evidence type="ECO:0000313" key="2">
    <source>
        <dbReference type="EMBL" id="MFH4984262.1"/>
    </source>
</evidence>
<dbReference type="InterPro" id="IPR020904">
    <property type="entry name" value="Sc_DH/Rdtase_CS"/>
</dbReference>
<dbReference type="PROSITE" id="PS00061">
    <property type="entry name" value="ADH_SHORT"/>
    <property type="match status" value="1"/>
</dbReference>
<dbReference type="Gene3D" id="3.40.50.720">
    <property type="entry name" value="NAD(P)-binding Rossmann-like Domain"/>
    <property type="match status" value="1"/>
</dbReference>
<dbReference type="PANTHER" id="PTHR43313">
    <property type="entry name" value="SHORT-CHAIN DEHYDROGENASE/REDUCTASE FAMILY 9C"/>
    <property type="match status" value="1"/>
</dbReference>
<dbReference type="GO" id="GO:0016491">
    <property type="term" value="F:oxidoreductase activity"/>
    <property type="evidence" value="ECO:0007669"/>
    <property type="project" value="UniProtKB-KW"/>
</dbReference>
<keyword evidence="1" id="KW-0560">Oxidoreductase</keyword>
<dbReference type="InterPro" id="IPR002347">
    <property type="entry name" value="SDR_fam"/>
</dbReference>
<protein>
    <submittedName>
        <fullName evidence="2">Uncharacterized protein</fullName>
    </submittedName>
</protein>
<dbReference type="PANTHER" id="PTHR43313:SF7">
    <property type="entry name" value="17-BETA-HYDROXYSTEROID DEHYDROGENASE TYPE 6"/>
    <property type="match status" value="1"/>
</dbReference>